<accession>A0A6V6Z937</accession>
<evidence type="ECO:0000313" key="2">
    <source>
        <dbReference type="Proteomes" id="UP000530060"/>
    </source>
</evidence>
<organism evidence="1 2">
    <name type="scientific">Flavobacterium salmonis</name>
    <dbReference type="NCBI Taxonomy" id="2654844"/>
    <lineage>
        <taxon>Bacteria</taxon>
        <taxon>Pseudomonadati</taxon>
        <taxon>Bacteroidota</taxon>
        <taxon>Flavobacteriia</taxon>
        <taxon>Flavobacteriales</taxon>
        <taxon>Flavobacteriaceae</taxon>
        <taxon>Flavobacterium</taxon>
    </lineage>
</organism>
<comment type="caution">
    <text evidence="1">The sequence shown here is derived from an EMBL/GenBank/DDBJ whole genome shotgun (WGS) entry which is preliminary data.</text>
</comment>
<reference evidence="1 2" key="1">
    <citation type="submission" date="2020-06" db="EMBL/GenBank/DDBJ databases">
        <authorList>
            <person name="Criscuolo A."/>
        </authorList>
    </citation>
    <scope>NUCLEOTIDE SEQUENCE [LARGE SCALE GENOMIC DNA]</scope>
    <source>
        <strain evidence="2">CIP 111411</strain>
    </source>
</reference>
<evidence type="ECO:0000313" key="1">
    <source>
        <dbReference type="EMBL" id="CAD0008165.1"/>
    </source>
</evidence>
<gene>
    <name evidence="1" type="ORF">FLAT13_04240</name>
</gene>
<sequence>MKKNLFIIILFIANFCYSQNEIKEREPFVLKLAVDNEQFYQMDIPKSNFFVKENIIQIYPTEKLNVEVEIKNDTIYSMKVVDKIVEPKRTIQIEFLQNVKDKKPEGMMLKVTNPFDRKLNYNAMMYIVGHNKWLSTSIIPILPNLVNYETWNDVIITLVLEKWRFEK</sequence>
<keyword evidence="2" id="KW-1185">Reference proteome</keyword>
<name>A0A6V6Z937_9FLAO</name>
<dbReference type="AlphaFoldDB" id="A0A6V6Z937"/>
<dbReference type="Proteomes" id="UP000530060">
    <property type="component" value="Unassembled WGS sequence"/>
</dbReference>
<dbReference type="RefSeq" id="WP_180910314.1">
    <property type="nucleotide sequence ID" value="NZ_CAIJDP010000086.1"/>
</dbReference>
<proteinExistence type="predicted"/>
<dbReference type="EMBL" id="CAIJDP010000086">
    <property type="protein sequence ID" value="CAD0008165.1"/>
    <property type="molecule type" value="Genomic_DNA"/>
</dbReference>
<protein>
    <submittedName>
        <fullName evidence="1">Uncharacterized protein</fullName>
    </submittedName>
</protein>